<comment type="caution">
    <text evidence="3">The sequence shown here is derived from an EMBL/GenBank/DDBJ whole genome shotgun (WGS) entry which is preliminary data.</text>
</comment>
<sequence length="521" mass="57403">MLRHKAFKPGLLLTVVLLVCFCSVRWQPASAAAAAESQPDNVLLLYDSLAKGTSREGNVAVLQQQLAAYRVQVTTLSLDRYRQGTMQSYGKVITVINAADLDIANEAYKTDLAAYPGEYMHIGGNLPGRIADIGQGALVRTDGRSIRLEAGPDSQSSIHPGPLTLIAAPESGIYGTITVEGSAERFPYGVREGRNTYLPFMEKGNLSELAAAHVLKRWLQVETAGRTYAVIKDITPFSDFKLLEAVTDRLYEAGIPFAGSIRPVISNTDYPAMKRYVEALKYVQSRNGAILIQAPVVLDGVSRSGQLLHSRMEEFIAVLAGYQVAPLGIGAELYWSYDKAYAEGGMGFFSSAVLFPDEKPLPIEPADTSKAFASALYSMPVSDLHRMERYSGAMPAFPMDTAVTIAFVEDERQLAAAVQTLIDSRIPFADYRDGRHEVRTDAHRIASEDGVITIDGNRLQADYAPSIVSEDYKYQEETRKSFTRMFQVQNRFFIVVIGAALIVFGVFLVAGRRLYKRKFMK</sequence>
<keyword evidence="4" id="KW-1185">Reference proteome</keyword>
<proteinExistence type="predicted"/>
<keyword evidence="2" id="KW-0732">Signal</keyword>
<keyword evidence="1" id="KW-1133">Transmembrane helix</keyword>
<dbReference type="EMBL" id="JACXJA010000056">
    <property type="protein sequence ID" value="MBD2866329.1"/>
    <property type="molecule type" value="Genomic_DNA"/>
</dbReference>
<accession>A0A927H4A4</accession>
<dbReference type="Proteomes" id="UP000639396">
    <property type="component" value="Unassembled WGS sequence"/>
</dbReference>
<reference evidence="3" key="1">
    <citation type="submission" date="2020-09" db="EMBL/GenBank/DDBJ databases">
        <title>A novel bacterium of genus Paenibacillus, isolated from South China Sea.</title>
        <authorList>
            <person name="Huang H."/>
            <person name="Mo K."/>
            <person name="Hu Y."/>
        </authorList>
    </citation>
    <scope>NUCLEOTIDE SEQUENCE</scope>
    <source>
        <strain evidence="3">IB182363</strain>
    </source>
</reference>
<organism evidence="3 4">
    <name type="scientific">Paenibacillus oceani</name>
    <dbReference type="NCBI Taxonomy" id="2772510"/>
    <lineage>
        <taxon>Bacteria</taxon>
        <taxon>Bacillati</taxon>
        <taxon>Bacillota</taxon>
        <taxon>Bacilli</taxon>
        <taxon>Bacillales</taxon>
        <taxon>Paenibacillaceae</taxon>
        <taxon>Paenibacillus</taxon>
    </lineage>
</organism>
<gene>
    <name evidence="3" type="ORF">IDH45_30575</name>
</gene>
<evidence type="ECO:0000313" key="3">
    <source>
        <dbReference type="EMBL" id="MBD2866329.1"/>
    </source>
</evidence>
<dbReference type="RefSeq" id="WP_190931946.1">
    <property type="nucleotide sequence ID" value="NZ_JACXJA010000056.1"/>
</dbReference>
<keyword evidence="1" id="KW-0472">Membrane</keyword>
<protein>
    <recommendedName>
        <fullName evidence="5">DUF2334 domain-containing protein</fullName>
    </recommendedName>
</protein>
<name>A0A927H4A4_9BACL</name>
<feature type="signal peptide" evidence="2">
    <location>
        <begin position="1"/>
        <end position="31"/>
    </location>
</feature>
<evidence type="ECO:0000313" key="4">
    <source>
        <dbReference type="Proteomes" id="UP000639396"/>
    </source>
</evidence>
<keyword evidence="1" id="KW-0812">Transmembrane</keyword>
<dbReference type="AlphaFoldDB" id="A0A927H4A4"/>
<evidence type="ECO:0008006" key="5">
    <source>
        <dbReference type="Google" id="ProtNLM"/>
    </source>
</evidence>
<evidence type="ECO:0000256" key="2">
    <source>
        <dbReference type="SAM" id="SignalP"/>
    </source>
</evidence>
<feature type="transmembrane region" description="Helical" evidence="1">
    <location>
        <begin position="492"/>
        <end position="511"/>
    </location>
</feature>
<feature type="chain" id="PRO_5037941768" description="DUF2334 domain-containing protein" evidence="2">
    <location>
        <begin position="32"/>
        <end position="521"/>
    </location>
</feature>
<evidence type="ECO:0000256" key="1">
    <source>
        <dbReference type="SAM" id="Phobius"/>
    </source>
</evidence>